<evidence type="ECO:0000256" key="7">
    <source>
        <dbReference type="ARBA" id="ARBA00022840"/>
    </source>
</evidence>
<feature type="region of interest" description="Disordered" evidence="9">
    <location>
        <begin position="1"/>
        <end position="31"/>
    </location>
</feature>
<feature type="transmembrane region" description="Helical" evidence="10">
    <location>
        <begin position="104"/>
        <end position="127"/>
    </location>
</feature>
<keyword evidence="10" id="KW-0812">Transmembrane</keyword>
<evidence type="ECO:0000259" key="11">
    <source>
        <dbReference type="Pfam" id="PF07730"/>
    </source>
</evidence>
<dbReference type="EMBL" id="SJJR01000004">
    <property type="protein sequence ID" value="TCB98392.1"/>
    <property type="molecule type" value="Genomic_DNA"/>
</dbReference>
<evidence type="ECO:0000256" key="9">
    <source>
        <dbReference type="SAM" id="MobiDB-lite"/>
    </source>
</evidence>
<feature type="transmembrane region" description="Helical" evidence="10">
    <location>
        <begin position="57"/>
        <end position="84"/>
    </location>
</feature>
<comment type="catalytic activity">
    <reaction evidence="1">
        <text>ATP + protein L-histidine = ADP + protein N-phospho-L-histidine.</text>
        <dbReference type="EC" id="2.7.13.3"/>
    </reaction>
</comment>
<accession>A0A4R0GNX2</accession>
<keyword evidence="3" id="KW-0597">Phosphoprotein</keyword>
<keyword evidence="4" id="KW-0808">Transferase</keyword>
<dbReference type="OrthoDB" id="227596at2"/>
<keyword evidence="10" id="KW-1133">Transmembrane helix</keyword>
<protein>
    <recommendedName>
        <fullName evidence="2">histidine kinase</fullName>
        <ecNumber evidence="2">2.7.13.3</ecNumber>
    </recommendedName>
</protein>
<dbReference type="Pfam" id="PF07730">
    <property type="entry name" value="HisKA_3"/>
    <property type="match status" value="1"/>
</dbReference>
<dbReference type="InterPro" id="IPR050482">
    <property type="entry name" value="Sensor_HK_TwoCompSys"/>
</dbReference>
<evidence type="ECO:0000313" key="12">
    <source>
        <dbReference type="EMBL" id="TCB98392.1"/>
    </source>
</evidence>
<feature type="compositionally biased region" description="Basic and acidic residues" evidence="9">
    <location>
        <begin position="1"/>
        <end position="13"/>
    </location>
</feature>
<dbReference type="EC" id="2.7.13.3" evidence="2"/>
<dbReference type="GO" id="GO:0016020">
    <property type="term" value="C:membrane"/>
    <property type="evidence" value="ECO:0007669"/>
    <property type="project" value="InterPro"/>
</dbReference>
<feature type="transmembrane region" description="Helical" evidence="10">
    <location>
        <begin position="165"/>
        <end position="189"/>
    </location>
</feature>
<proteinExistence type="predicted"/>
<reference evidence="12 13" key="1">
    <citation type="submission" date="2019-02" db="EMBL/GenBank/DDBJ databases">
        <title>Jishengella sp. nov., isolated from a root of Zingiber montanum.</title>
        <authorList>
            <person name="Kuncharoen N."/>
            <person name="Kudo T."/>
            <person name="Masahiro Y."/>
            <person name="Ohkuma M."/>
            <person name="Tanasupawat S."/>
        </authorList>
    </citation>
    <scope>NUCLEOTIDE SEQUENCE [LARGE SCALE GENOMIC DNA]</scope>
    <source>
        <strain evidence="12 13">PLAI 1-1</strain>
    </source>
</reference>
<gene>
    <name evidence="12" type="ORF">E0H26_08380</name>
</gene>
<feature type="transmembrane region" description="Helical" evidence="10">
    <location>
        <begin position="139"/>
        <end position="159"/>
    </location>
</feature>
<feature type="region of interest" description="Disordered" evidence="9">
    <location>
        <begin position="412"/>
        <end position="431"/>
    </location>
</feature>
<evidence type="ECO:0000256" key="4">
    <source>
        <dbReference type="ARBA" id="ARBA00022679"/>
    </source>
</evidence>
<dbReference type="GO" id="GO:0000155">
    <property type="term" value="F:phosphorelay sensor kinase activity"/>
    <property type="evidence" value="ECO:0007669"/>
    <property type="project" value="InterPro"/>
</dbReference>
<keyword evidence="7" id="KW-0067">ATP-binding</keyword>
<dbReference type="PANTHER" id="PTHR24421:SF10">
    <property type="entry name" value="NITRATE_NITRITE SENSOR PROTEIN NARQ"/>
    <property type="match status" value="1"/>
</dbReference>
<dbReference type="PANTHER" id="PTHR24421">
    <property type="entry name" value="NITRATE/NITRITE SENSOR PROTEIN NARX-RELATED"/>
    <property type="match status" value="1"/>
</dbReference>
<evidence type="ECO:0000256" key="3">
    <source>
        <dbReference type="ARBA" id="ARBA00022553"/>
    </source>
</evidence>
<evidence type="ECO:0000256" key="6">
    <source>
        <dbReference type="ARBA" id="ARBA00022777"/>
    </source>
</evidence>
<dbReference type="Proteomes" id="UP000292274">
    <property type="component" value="Unassembled WGS sequence"/>
</dbReference>
<dbReference type="InterPro" id="IPR011712">
    <property type="entry name" value="Sig_transdc_His_kin_sub3_dim/P"/>
</dbReference>
<comment type="caution">
    <text evidence="12">The sequence shown here is derived from an EMBL/GenBank/DDBJ whole genome shotgun (WGS) entry which is preliminary data.</text>
</comment>
<dbReference type="Gene3D" id="1.20.5.1930">
    <property type="match status" value="1"/>
</dbReference>
<dbReference type="GO" id="GO:0005524">
    <property type="term" value="F:ATP binding"/>
    <property type="evidence" value="ECO:0007669"/>
    <property type="project" value="UniProtKB-KW"/>
</dbReference>
<evidence type="ECO:0000256" key="2">
    <source>
        <dbReference type="ARBA" id="ARBA00012438"/>
    </source>
</evidence>
<dbReference type="GO" id="GO:0046983">
    <property type="term" value="F:protein dimerization activity"/>
    <property type="evidence" value="ECO:0007669"/>
    <property type="project" value="InterPro"/>
</dbReference>
<evidence type="ECO:0000256" key="5">
    <source>
        <dbReference type="ARBA" id="ARBA00022741"/>
    </source>
</evidence>
<keyword evidence="5" id="KW-0547">Nucleotide-binding</keyword>
<evidence type="ECO:0000313" key="13">
    <source>
        <dbReference type="Proteomes" id="UP000292274"/>
    </source>
</evidence>
<keyword evidence="13" id="KW-1185">Reference proteome</keyword>
<evidence type="ECO:0000256" key="10">
    <source>
        <dbReference type="SAM" id="Phobius"/>
    </source>
</evidence>
<name>A0A4R0GNX2_9ACTN</name>
<dbReference type="SUPFAM" id="SSF55874">
    <property type="entry name" value="ATPase domain of HSP90 chaperone/DNA topoisomerase II/histidine kinase"/>
    <property type="match status" value="1"/>
</dbReference>
<keyword evidence="6" id="KW-0418">Kinase</keyword>
<keyword evidence="10" id="KW-0472">Membrane</keyword>
<keyword evidence="8" id="KW-0902">Two-component regulatory system</keyword>
<sequence length="562" mass="60256">MAAVSEDHPDDRGPSPTDSPPRSQRGGAGRSVVGPVVTIRWAARWREQVRRTGGWRLVYEVCLVALVTIVGAVTAAVADWYPWAPWLVGLSTPILMVLRLTCPLAAYLIAALVGLGTGGQGSLLLVVLSASVSYRVARWWQVAAALSVAWVCYVASILWEGPLSVELAVVLSAMFVLLAVLPAGVARLVRRRRTLLAAMHQRNVQLHSQQSEVARQAQTRERARIARDLHDSLGHRLTLISLYAGMLRTADEPRRSEAADLVRQASSAAMTELRQILGILGEGDGQSSVRPLSGLDEVAEQARASGAQVEIIREGEPRPLPALTEHAAYRVIQEGLTNALRHAQGGAIVLLLRFEPDALVAGVTNTAGQRIVRSTSGQGLLGLTERVRIANGVLYHGPTPGGGFRLAATLPYSGGEQPTSTAEQPPPPDAGTGADFATLMERDRRRSRLVLAATTLSIAGCLALCLAGAWLLMAFVVVDRDTYDSIHIGQSEEDVRALLPDADSAVTGTVGGQTVPDATCVDYPASILDQVGPDPDGGQKMYRFCFRDGVLVDKQEFQERRP</sequence>
<dbReference type="InterPro" id="IPR036890">
    <property type="entry name" value="HATPase_C_sf"/>
</dbReference>
<evidence type="ECO:0000256" key="8">
    <source>
        <dbReference type="ARBA" id="ARBA00023012"/>
    </source>
</evidence>
<dbReference type="Gene3D" id="3.30.565.10">
    <property type="entry name" value="Histidine kinase-like ATPase, C-terminal domain"/>
    <property type="match status" value="1"/>
</dbReference>
<feature type="transmembrane region" description="Helical" evidence="10">
    <location>
        <begin position="449"/>
        <end position="478"/>
    </location>
</feature>
<evidence type="ECO:0000256" key="1">
    <source>
        <dbReference type="ARBA" id="ARBA00000085"/>
    </source>
</evidence>
<feature type="domain" description="Signal transduction histidine kinase subgroup 3 dimerisation and phosphoacceptor" evidence="11">
    <location>
        <begin position="221"/>
        <end position="281"/>
    </location>
</feature>
<dbReference type="CDD" id="cd16917">
    <property type="entry name" value="HATPase_UhpB-NarQ-NarX-like"/>
    <property type="match status" value="1"/>
</dbReference>
<dbReference type="AlphaFoldDB" id="A0A4R0GNX2"/>
<organism evidence="12 13">
    <name type="scientific">Micromonospora zingiberis</name>
    <dbReference type="NCBI Taxonomy" id="2053011"/>
    <lineage>
        <taxon>Bacteria</taxon>
        <taxon>Bacillati</taxon>
        <taxon>Actinomycetota</taxon>
        <taxon>Actinomycetes</taxon>
        <taxon>Micromonosporales</taxon>
        <taxon>Micromonosporaceae</taxon>
        <taxon>Micromonospora</taxon>
    </lineage>
</organism>